<proteinExistence type="predicted"/>
<keyword evidence="2" id="KW-0812">Transmembrane</keyword>
<comment type="caution">
    <text evidence="3">The sequence shown here is derived from an EMBL/GenBank/DDBJ whole genome shotgun (WGS) entry which is preliminary data.</text>
</comment>
<evidence type="ECO:0000256" key="2">
    <source>
        <dbReference type="SAM" id="Phobius"/>
    </source>
</evidence>
<evidence type="ECO:0000313" key="4">
    <source>
        <dbReference type="Proteomes" id="UP000094622"/>
    </source>
</evidence>
<gene>
    <name evidence="3" type="ORF">A6302_03128</name>
</gene>
<organism evidence="3 4">
    <name type="scientific">Methylobrevis pamukkalensis</name>
    <dbReference type="NCBI Taxonomy" id="1439726"/>
    <lineage>
        <taxon>Bacteria</taxon>
        <taxon>Pseudomonadati</taxon>
        <taxon>Pseudomonadota</taxon>
        <taxon>Alphaproteobacteria</taxon>
        <taxon>Hyphomicrobiales</taxon>
        <taxon>Pleomorphomonadaceae</taxon>
        <taxon>Methylobrevis</taxon>
    </lineage>
</organism>
<keyword evidence="2" id="KW-0472">Membrane</keyword>
<accession>A0A1E3GZX4</accession>
<dbReference type="AlphaFoldDB" id="A0A1E3GZX4"/>
<evidence type="ECO:0000313" key="3">
    <source>
        <dbReference type="EMBL" id="ODN69582.1"/>
    </source>
</evidence>
<protein>
    <submittedName>
        <fullName evidence="3">Uncharacterized protein</fullName>
    </submittedName>
</protein>
<dbReference type="Proteomes" id="UP000094622">
    <property type="component" value="Unassembled WGS sequence"/>
</dbReference>
<sequence>MTAGMPATSEDTRVSDDGNHAMQKPTWRFEYNLNTLILIGGVMLGLVGWGVMLQEVRGSLAVHDEAIAELRSDVAELVATDRLAEPQVADLRWRVTALEAAAKSVSEAQRELAKAQQDMERTIGALASDVRVTREVVQRIDRQLGDEPARGKR</sequence>
<keyword evidence="4" id="KW-1185">Reference proteome</keyword>
<feature type="coiled-coil region" evidence="1">
    <location>
        <begin position="98"/>
        <end position="125"/>
    </location>
</feature>
<keyword evidence="1" id="KW-0175">Coiled coil</keyword>
<feature type="transmembrane region" description="Helical" evidence="2">
    <location>
        <begin position="31"/>
        <end position="53"/>
    </location>
</feature>
<reference evidence="3 4" key="1">
    <citation type="submission" date="2016-07" db="EMBL/GenBank/DDBJ databases">
        <title>Draft Genome Sequence of Methylobrevis pamukkalensis PK2.</title>
        <authorList>
            <person name="Vasilenko O.V."/>
            <person name="Doronina N.V."/>
            <person name="Shmareva M.N."/>
            <person name="Tarlachkov S.V."/>
            <person name="Mustakhimov I."/>
            <person name="Trotsenko Y.A."/>
        </authorList>
    </citation>
    <scope>NUCLEOTIDE SEQUENCE [LARGE SCALE GENOMIC DNA]</scope>
    <source>
        <strain evidence="3 4">PK2</strain>
    </source>
</reference>
<evidence type="ECO:0000256" key="1">
    <source>
        <dbReference type="SAM" id="Coils"/>
    </source>
</evidence>
<name>A0A1E3GZX4_9HYPH</name>
<dbReference type="EMBL" id="MCRJ01000084">
    <property type="protein sequence ID" value="ODN69582.1"/>
    <property type="molecule type" value="Genomic_DNA"/>
</dbReference>
<keyword evidence="2" id="KW-1133">Transmembrane helix</keyword>